<dbReference type="GO" id="GO:0035082">
    <property type="term" value="P:axoneme assembly"/>
    <property type="evidence" value="ECO:0007669"/>
    <property type="project" value="InterPro"/>
</dbReference>
<dbReference type="KEGG" id="alim:106524603"/>
<proteinExistence type="predicted"/>
<feature type="coiled-coil region" evidence="1">
    <location>
        <begin position="335"/>
        <end position="488"/>
    </location>
</feature>
<dbReference type="Proteomes" id="UP000192220">
    <property type="component" value="Unplaced"/>
</dbReference>
<dbReference type="GO" id="GO:0001947">
    <property type="term" value="P:heart looping"/>
    <property type="evidence" value="ECO:0007669"/>
    <property type="project" value="TreeGrafter"/>
</dbReference>
<dbReference type="GO" id="GO:0005576">
    <property type="term" value="C:extracellular region"/>
    <property type="evidence" value="ECO:0007669"/>
    <property type="project" value="GOC"/>
</dbReference>
<dbReference type="GO" id="GO:0060287">
    <property type="term" value="P:epithelial cilium movement involved in determination of left/right asymmetry"/>
    <property type="evidence" value="ECO:0007669"/>
    <property type="project" value="TreeGrafter"/>
</dbReference>
<dbReference type="GO" id="GO:0005737">
    <property type="term" value="C:cytoplasm"/>
    <property type="evidence" value="ECO:0007669"/>
    <property type="project" value="TreeGrafter"/>
</dbReference>
<feature type="compositionally biased region" description="Basic residues" evidence="2">
    <location>
        <begin position="215"/>
        <end position="225"/>
    </location>
</feature>
<dbReference type="STRING" id="52670.A0A2I4C1T7"/>
<dbReference type="OrthoDB" id="188741at2759"/>
<dbReference type="InterPro" id="IPR037386">
    <property type="entry name" value="CCDC40"/>
</dbReference>
<dbReference type="InParanoid" id="A0A2I4C1T7"/>
<dbReference type="GeneID" id="106524603"/>
<evidence type="ECO:0000313" key="3">
    <source>
        <dbReference type="Proteomes" id="UP000192220"/>
    </source>
</evidence>
<feature type="compositionally biased region" description="Basic and acidic residues" evidence="2">
    <location>
        <begin position="74"/>
        <end position="87"/>
    </location>
</feature>
<evidence type="ECO:0000256" key="1">
    <source>
        <dbReference type="SAM" id="Coils"/>
    </source>
</evidence>
<accession>A0A2I4C1T7</accession>
<evidence type="ECO:0000256" key="2">
    <source>
        <dbReference type="SAM" id="MobiDB-lite"/>
    </source>
</evidence>
<dbReference type="RefSeq" id="XP_013873924.1">
    <property type="nucleotide sequence ID" value="XM_014018470.1"/>
</dbReference>
<feature type="region of interest" description="Disordered" evidence="2">
    <location>
        <begin position="1"/>
        <end position="87"/>
    </location>
</feature>
<keyword evidence="3" id="KW-1185">Reference proteome</keyword>
<reference evidence="4" key="1">
    <citation type="submission" date="2025-08" db="UniProtKB">
        <authorList>
            <consortium name="RefSeq"/>
        </authorList>
    </citation>
    <scope>IDENTIFICATION</scope>
</reference>
<dbReference type="AlphaFoldDB" id="A0A2I4C1T7"/>
<sequence>MQSSSEERQRDDDDAESGDEEAAGTSHPLPAQDLLATGSDVLDPQPDSDLCMAAPTPHLSSSNTPDVMTDPELPEEKELPSLDPDHPMCIKFQEALNRELKMRLEKIKKELKEKRARKKAADLRWEKVSIEARHVQEKLEKVKRKMEQVQQAGVDAQVRRRQAQDQLEVAKIKFSDVSKQRSQEEAHVTELQGKLEKMLQHLSLAQAVSKDQRSKGKTMKKAKHRAGAEKTQAEEQKLKKDLYITHLTKDLERLTQQVHMYEAQKTAQAVETKAVKQAFSEAEMKLESLMMSRKQMLQEWSNILTSTRSQYEDICAMQEAVCSAENQVYVQEKEIEFYKKATAAEEEKNETLTAQLKCCETDCATSKRLIQQKQAEHEALQAKYSACVHSLQETQHTVSTLTKESDIYQTELDNQKKELEKEKSVLLELEDKIQSNIQQQLGHSKAAQNSQQHIRKMAALKKDKRLQLQQLENDMTSVEQESQKINEHLSSLALIQEALDEETDKYNKLLTSTQTRFSTSARLIDQKQATILNLKAKISKITASTKRDDLGPLHIKVQEMTAQIKELNANIKKGQQLWLLQQEKLLGLIKDLESKSWMMHTLQTQHTAMKQKKIYKEREREAVDIQMKVEK</sequence>
<feature type="coiled-coil region" evidence="1">
    <location>
        <begin position="90"/>
        <end position="152"/>
    </location>
</feature>
<evidence type="ECO:0000313" key="4">
    <source>
        <dbReference type="RefSeq" id="XP_013873924.1"/>
    </source>
</evidence>
<protein>
    <submittedName>
        <fullName evidence="4">Coiled-coil domain-containing protein 40</fullName>
    </submittedName>
</protein>
<feature type="non-terminal residue" evidence="4">
    <location>
        <position position="631"/>
    </location>
</feature>
<name>A0A2I4C1T7_AUSLI</name>
<organism evidence="3 4">
    <name type="scientific">Austrofundulus limnaeus</name>
    <name type="common">Annual killifish</name>
    <dbReference type="NCBI Taxonomy" id="52670"/>
    <lineage>
        <taxon>Eukaryota</taxon>
        <taxon>Metazoa</taxon>
        <taxon>Chordata</taxon>
        <taxon>Craniata</taxon>
        <taxon>Vertebrata</taxon>
        <taxon>Euteleostomi</taxon>
        <taxon>Actinopterygii</taxon>
        <taxon>Neopterygii</taxon>
        <taxon>Teleostei</taxon>
        <taxon>Neoteleostei</taxon>
        <taxon>Acanthomorphata</taxon>
        <taxon>Ovalentaria</taxon>
        <taxon>Atherinomorphae</taxon>
        <taxon>Cyprinodontiformes</taxon>
        <taxon>Rivulidae</taxon>
        <taxon>Austrofundulus</taxon>
    </lineage>
</organism>
<gene>
    <name evidence="4" type="primary">LOC106524603</name>
</gene>
<dbReference type="PANTHER" id="PTHR16275">
    <property type="entry name" value="COILED-COIL DOMAIN-CONTAINING PROTEIN 40"/>
    <property type="match status" value="1"/>
</dbReference>
<keyword evidence="1" id="KW-0175">Coiled coil</keyword>
<feature type="region of interest" description="Disordered" evidence="2">
    <location>
        <begin position="207"/>
        <end position="234"/>
    </location>
</feature>
<dbReference type="PANTHER" id="PTHR16275:SF8">
    <property type="entry name" value="COILED-COIL DOMAIN-CONTAINING PROTEIN 40"/>
    <property type="match status" value="1"/>
</dbReference>
<feature type="compositionally biased region" description="Acidic residues" evidence="2">
    <location>
        <begin position="12"/>
        <end position="22"/>
    </location>
</feature>
<feature type="compositionally biased region" description="Basic and acidic residues" evidence="2">
    <location>
        <begin position="1"/>
        <end position="11"/>
    </location>
</feature>
<dbReference type="GO" id="GO:0005929">
    <property type="term" value="C:cilium"/>
    <property type="evidence" value="ECO:0007669"/>
    <property type="project" value="TreeGrafter"/>
</dbReference>
<dbReference type="FunCoup" id="A0A2I4C1T7">
    <property type="interactions" value="62"/>
</dbReference>